<keyword evidence="2" id="KW-1185">Reference proteome</keyword>
<protein>
    <submittedName>
        <fullName evidence="1">Uncharacterized protein</fullName>
    </submittedName>
</protein>
<dbReference type="RefSeq" id="WP_189604830.1">
    <property type="nucleotide sequence ID" value="NZ_BMXB01000008.1"/>
</dbReference>
<dbReference type="EMBL" id="BMXB01000008">
    <property type="protein sequence ID" value="GHA40335.1"/>
    <property type="molecule type" value="Genomic_DNA"/>
</dbReference>
<name>A0A918SI22_9FLAO</name>
<sequence length="186" mass="21267">MKILEILNQRILIISVLVCFPLIIQAQEDKKLYTSTNILEIYINTEESLIHDENQINTGWGFELNSLHGIFIFKKFVLSAGIGVNFNIDEEYKSLPAILEIRYSLYDYGVNSPFVLLNTGKNIKIGSFLPGQTAKLGLGYNFESDYNFQYTIEFFKISKTYYTSEVQDVDYNYPADGYGISVGITF</sequence>
<evidence type="ECO:0000313" key="2">
    <source>
        <dbReference type="Proteomes" id="UP000610456"/>
    </source>
</evidence>
<gene>
    <name evidence="1" type="ORF">GCM10007103_22260</name>
</gene>
<proteinExistence type="predicted"/>
<evidence type="ECO:0000313" key="1">
    <source>
        <dbReference type="EMBL" id="GHA40335.1"/>
    </source>
</evidence>
<accession>A0A918SI22</accession>
<dbReference type="AlphaFoldDB" id="A0A918SI22"/>
<organism evidence="1 2">
    <name type="scientific">Salinimicrobium marinum</name>
    <dbReference type="NCBI Taxonomy" id="680283"/>
    <lineage>
        <taxon>Bacteria</taxon>
        <taxon>Pseudomonadati</taxon>
        <taxon>Bacteroidota</taxon>
        <taxon>Flavobacteriia</taxon>
        <taxon>Flavobacteriales</taxon>
        <taxon>Flavobacteriaceae</taxon>
        <taxon>Salinimicrobium</taxon>
    </lineage>
</organism>
<reference evidence="1" key="1">
    <citation type="journal article" date="2014" name="Int. J. Syst. Evol. Microbiol.">
        <title>Complete genome sequence of Corynebacterium casei LMG S-19264T (=DSM 44701T), isolated from a smear-ripened cheese.</title>
        <authorList>
            <consortium name="US DOE Joint Genome Institute (JGI-PGF)"/>
            <person name="Walter F."/>
            <person name="Albersmeier A."/>
            <person name="Kalinowski J."/>
            <person name="Ruckert C."/>
        </authorList>
    </citation>
    <scope>NUCLEOTIDE SEQUENCE</scope>
    <source>
        <strain evidence="1">KCTC 12719</strain>
    </source>
</reference>
<dbReference type="Proteomes" id="UP000610456">
    <property type="component" value="Unassembled WGS sequence"/>
</dbReference>
<comment type="caution">
    <text evidence="1">The sequence shown here is derived from an EMBL/GenBank/DDBJ whole genome shotgun (WGS) entry which is preliminary data.</text>
</comment>
<reference evidence="1" key="2">
    <citation type="submission" date="2020-09" db="EMBL/GenBank/DDBJ databases">
        <authorList>
            <person name="Sun Q."/>
            <person name="Kim S."/>
        </authorList>
    </citation>
    <scope>NUCLEOTIDE SEQUENCE</scope>
    <source>
        <strain evidence="1">KCTC 12719</strain>
    </source>
</reference>